<feature type="domain" description="FH2" evidence="3">
    <location>
        <begin position="1"/>
        <end position="98"/>
    </location>
</feature>
<comment type="similarity">
    <text evidence="1">Belongs to the formin homology family.</text>
</comment>
<evidence type="ECO:0000256" key="1">
    <source>
        <dbReference type="ARBA" id="ARBA00023449"/>
    </source>
</evidence>
<dbReference type="Gene3D" id="1.20.58.2220">
    <property type="entry name" value="Formin, FH2 domain"/>
    <property type="match status" value="1"/>
</dbReference>
<dbReference type="Proteomes" id="UP000694701">
    <property type="component" value="Unplaced"/>
</dbReference>
<dbReference type="SUPFAM" id="SSF101447">
    <property type="entry name" value="Formin homology 2 domain (FH2 domain)"/>
    <property type="match status" value="1"/>
</dbReference>
<dbReference type="GO" id="GO:0030866">
    <property type="term" value="P:cortical actin cytoskeleton organization"/>
    <property type="evidence" value="ECO:0007669"/>
    <property type="project" value="TreeGrafter"/>
</dbReference>
<dbReference type="GO" id="GO:0016477">
    <property type="term" value="P:cell migration"/>
    <property type="evidence" value="ECO:0007669"/>
    <property type="project" value="TreeGrafter"/>
</dbReference>
<dbReference type="Ensembl" id="ENSCCRT00020057104.1">
    <property type="protein sequence ID" value="ENSCCRP00020052401.1"/>
    <property type="gene ID" value="ENSCCRG00020023347.1"/>
</dbReference>
<feature type="coiled-coil region" evidence="2">
    <location>
        <begin position="72"/>
        <end position="106"/>
    </location>
</feature>
<keyword evidence="2" id="KW-0175">Coiled coil</keyword>
<dbReference type="PROSITE" id="PS51444">
    <property type="entry name" value="FH2"/>
    <property type="match status" value="1"/>
</dbReference>
<accession>A0A8C2F926</accession>
<dbReference type="InterPro" id="IPR043592">
    <property type="entry name" value="FMNL_animal"/>
</dbReference>
<name>A0A8C2F926_CYPCA</name>
<protein>
    <recommendedName>
        <fullName evidence="3">FH2 domain-containing protein</fullName>
    </recommendedName>
</protein>
<dbReference type="PANTHER" id="PTHR45857">
    <property type="entry name" value="FORMIN-LIKE PROTEIN"/>
    <property type="match status" value="1"/>
</dbReference>
<proteinExistence type="inferred from homology"/>
<dbReference type="GO" id="GO:0051015">
    <property type="term" value="F:actin filament binding"/>
    <property type="evidence" value="ECO:0007669"/>
    <property type="project" value="TreeGrafter"/>
</dbReference>
<dbReference type="InterPro" id="IPR015425">
    <property type="entry name" value="FH2_Formin"/>
</dbReference>
<dbReference type="InterPro" id="IPR042201">
    <property type="entry name" value="FH2_Formin_sf"/>
</dbReference>
<dbReference type="AlphaFoldDB" id="A0A8C2F926"/>
<reference evidence="4" key="1">
    <citation type="submission" date="2025-08" db="UniProtKB">
        <authorList>
            <consortium name="Ensembl"/>
        </authorList>
    </citation>
    <scope>IDENTIFICATION</scope>
</reference>
<dbReference type="PANTHER" id="PTHR45857:SF1">
    <property type="entry name" value="FORMIN-LIKE 2B"/>
    <property type="match status" value="1"/>
</dbReference>
<sequence>MDLTRRECSMHGHNSLLKDFIHHHEAKLKKLLDDARIAQDAFDDVVKFFGESPKTMPPSVFFPVFVRFIKSYRQADEENEQKKRQEQLMMEKLLEQEAMMEEHENQQV</sequence>
<evidence type="ECO:0000256" key="2">
    <source>
        <dbReference type="SAM" id="Coils"/>
    </source>
</evidence>
<evidence type="ECO:0000259" key="3">
    <source>
        <dbReference type="PROSITE" id="PS51444"/>
    </source>
</evidence>
<dbReference type="Pfam" id="PF02181">
    <property type="entry name" value="FH2"/>
    <property type="match status" value="1"/>
</dbReference>
<dbReference type="GO" id="GO:0008360">
    <property type="term" value="P:regulation of cell shape"/>
    <property type="evidence" value="ECO:0007669"/>
    <property type="project" value="TreeGrafter"/>
</dbReference>
<evidence type="ECO:0000313" key="4">
    <source>
        <dbReference type="Ensembl" id="ENSCCRP00020052401.1"/>
    </source>
</evidence>
<organism evidence="4 5">
    <name type="scientific">Cyprinus carpio</name>
    <name type="common">Common carp</name>
    <dbReference type="NCBI Taxonomy" id="7962"/>
    <lineage>
        <taxon>Eukaryota</taxon>
        <taxon>Metazoa</taxon>
        <taxon>Chordata</taxon>
        <taxon>Craniata</taxon>
        <taxon>Vertebrata</taxon>
        <taxon>Euteleostomi</taxon>
        <taxon>Actinopterygii</taxon>
        <taxon>Neopterygii</taxon>
        <taxon>Teleostei</taxon>
        <taxon>Ostariophysi</taxon>
        <taxon>Cypriniformes</taxon>
        <taxon>Cyprinidae</taxon>
        <taxon>Cyprininae</taxon>
        <taxon>Cyprinus</taxon>
    </lineage>
</organism>
<dbReference type="GO" id="GO:0005829">
    <property type="term" value="C:cytosol"/>
    <property type="evidence" value="ECO:0007669"/>
    <property type="project" value="TreeGrafter"/>
</dbReference>
<evidence type="ECO:0000313" key="5">
    <source>
        <dbReference type="Proteomes" id="UP000694701"/>
    </source>
</evidence>